<proteinExistence type="predicted"/>
<reference evidence="1 2" key="1">
    <citation type="submission" date="2019-09" db="EMBL/GenBank/DDBJ databases">
        <authorList>
            <person name="Depoorter E."/>
        </authorList>
    </citation>
    <scope>NUCLEOTIDE SEQUENCE [LARGE SCALE GENOMIC DNA]</scope>
    <source>
        <strain evidence="1">LMG 6863</strain>
    </source>
</reference>
<dbReference type="RefSeq" id="WP_174936783.1">
    <property type="nucleotide sequence ID" value="NZ_CABVPY010000001.1"/>
</dbReference>
<protein>
    <submittedName>
        <fullName evidence="1">Uncharacterized protein</fullName>
    </submittedName>
</protein>
<dbReference type="AlphaFoldDB" id="A0A6P2GUD2"/>
<evidence type="ECO:0000313" key="2">
    <source>
        <dbReference type="Proteomes" id="UP000494170"/>
    </source>
</evidence>
<evidence type="ECO:0000313" key="1">
    <source>
        <dbReference type="EMBL" id="VWB08112.1"/>
    </source>
</evidence>
<dbReference type="Proteomes" id="UP000494170">
    <property type="component" value="Unassembled WGS sequence"/>
</dbReference>
<dbReference type="EMBL" id="CABVPY010000001">
    <property type="protein sequence ID" value="VWB08112.1"/>
    <property type="molecule type" value="Genomic_DNA"/>
</dbReference>
<accession>A0A6P2GUD2</accession>
<gene>
    <name evidence="1" type="ORF">BLA6863_00201</name>
</gene>
<sequence length="71" mass="8037">MDWTQPLVVNDGTLYAGVNGDRWLGSFSCHRAALEALTIKRHHYHVLTSSDTHFMTEGDLDLLEAIDFDEC</sequence>
<organism evidence="1 2">
    <name type="scientific">Burkholderia lata (strain ATCC 17760 / DSM 23089 / LMG 22485 / NCIMB 9086 / R18194 / 383)</name>
    <dbReference type="NCBI Taxonomy" id="482957"/>
    <lineage>
        <taxon>Bacteria</taxon>
        <taxon>Pseudomonadati</taxon>
        <taxon>Pseudomonadota</taxon>
        <taxon>Betaproteobacteria</taxon>
        <taxon>Burkholderiales</taxon>
        <taxon>Burkholderiaceae</taxon>
        <taxon>Burkholderia</taxon>
        <taxon>Burkholderia cepacia complex</taxon>
    </lineage>
</organism>
<name>A0A6P2GUD2_BURL3</name>